<proteinExistence type="predicted"/>
<dbReference type="InterPro" id="IPR016181">
    <property type="entry name" value="Acyl_CoA_acyltransferase"/>
</dbReference>
<gene>
    <name evidence="2" type="ORF">D2E76_11025</name>
</gene>
<dbReference type="InterPro" id="IPR000182">
    <property type="entry name" value="GNAT_dom"/>
</dbReference>
<evidence type="ECO:0000313" key="3">
    <source>
        <dbReference type="Proteomes" id="UP000284557"/>
    </source>
</evidence>
<feature type="domain" description="N-acetyltransferase" evidence="1">
    <location>
        <begin position="7"/>
        <end position="205"/>
    </location>
</feature>
<dbReference type="EMBL" id="QXBN01000007">
    <property type="protein sequence ID" value="RIT39797.1"/>
    <property type="molecule type" value="Genomic_DNA"/>
</dbReference>
<organism evidence="2 3">
    <name type="scientific">Mycobacteroides abscessus</name>
    <dbReference type="NCBI Taxonomy" id="36809"/>
    <lineage>
        <taxon>Bacteria</taxon>
        <taxon>Bacillati</taxon>
        <taxon>Actinomycetota</taxon>
        <taxon>Actinomycetes</taxon>
        <taxon>Mycobacteriales</taxon>
        <taxon>Mycobacteriaceae</taxon>
        <taxon>Mycobacteroides</taxon>
    </lineage>
</organism>
<comment type="caution">
    <text evidence="2">The sequence shown here is derived from an EMBL/GenBank/DDBJ whole genome shotgun (WGS) entry which is preliminary data.</text>
</comment>
<dbReference type="Gene3D" id="3.40.630.30">
    <property type="match status" value="1"/>
</dbReference>
<dbReference type="PANTHER" id="PTHR42791:SF1">
    <property type="entry name" value="N-ACETYLTRANSFERASE DOMAIN-CONTAINING PROTEIN"/>
    <property type="match status" value="1"/>
</dbReference>
<dbReference type="CDD" id="cd04301">
    <property type="entry name" value="NAT_SF"/>
    <property type="match status" value="1"/>
</dbReference>
<dbReference type="InterPro" id="IPR052523">
    <property type="entry name" value="Trichothecene_AcTrans"/>
</dbReference>
<evidence type="ECO:0000259" key="1">
    <source>
        <dbReference type="PROSITE" id="PS51186"/>
    </source>
</evidence>
<protein>
    <submittedName>
        <fullName evidence="2">GNAT family N-acetyltransferase</fullName>
    </submittedName>
</protein>
<dbReference type="Proteomes" id="UP000284557">
    <property type="component" value="Unassembled WGS sequence"/>
</dbReference>
<dbReference type="PANTHER" id="PTHR42791">
    <property type="entry name" value="GNAT FAMILY ACETYLTRANSFERASE"/>
    <property type="match status" value="1"/>
</dbReference>
<sequence length="205" mass="22471">MTTTGSIDVARATDADVPEMSGVLARAFGDDPVWGWLLRDPARRAKALPRMFTVFARHHHLAGGGVEVARKGGALGAIALWDPPGRWRHTWSEQLRAFPSLIRALGARVPAALRLDEAMQAAHPEEPHWYLAVIGSDPSLRGKGFGQALMRSGLDRCDAQHAPAYLESSKPANVPYYMRFGFEVMGEIRLPGGGPTLIPMWRQAR</sequence>
<dbReference type="Pfam" id="PF00583">
    <property type="entry name" value="Acetyltransf_1"/>
    <property type="match status" value="1"/>
</dbReference>
<reference evidence="2 3" key="1">
    <citation type="submission" date="2018-08" db="EMBL/GenBank/DDBJ databases">
        <title>Linezolid Resistance in Mycobacterium abscessus: MIC Distribution and Comprehensive Investigation of Resistance Mechanisms.</title>
        <authorList>
            <person name="Ye M."/>
            <person name="Xu L."/>
            <person name="Zou Y."/>
            <person name="Li B."/>
            <person name="Guo Q."/>
            <person name="Zhang Y."/>
            <person name="Zhan M."/>
            <person name="Xu B."/>
            <person name="Yu F."/>
            <person name="Zhang Z."/>
            <person name="Chu H."/>
        </authorList>
    </citation>
    <scope>NUCLEOTIDE SEQUENCE [LARGE SCALE GENOMIC DNA]</scope>
    <source>
        <strain evidence="2 3">G143</strain>
    </source>
</reference>
<dbReference type="SUPFAM" id="SSF55729">
    <property type="entry name" value="Acyl-CoA N-acyltransferases (Nat)"/>
    <property type="match status" value="1"/>
</dbReference>
<accession>A0ABD7HPN8</accession>
<dbReference type="AlphaFoldDB" id="A0ABD7HPN8"/>
<dbReference type="PROSITE" id="PS51186">
    <property type="entry name" value="GNAT"/>
    <property type="match status" value="1"/>
</dbReference>
<name>A0ABD7HPN8_9MYCO</name>
<evidence type="ECO:0000313" key="2">
    <source>
        <dbReference type="EMBL" id="RIT39797.1"/>
    </source>
</evidence>
<dbReference type="RefSeq" id="WP_100463928.1">
    <property type="nucleotide sequence ID" value="NZ_CP029076.1"/>
</dbReference>